<dbReference type="Pfam" id="PF10637">
    <property type="entry name" value="Ofd1_CTDD"/>
    <property type="match status" value="1"/>
</dbReference>
<dbReference type="Gene3D" id="2.60.120.620">
    <property type="entry name" value="q2cbj1_9rhob like domain"/>
    <property type="match status" value="2"/>
</dbReference>
<dbReference type="SMART" id="SM00702">
    <property type="entry name" value="P4Hc"/>
    <property type="match status" value="2"/>
</dbReference>
<keyword evidence="8" id="KW-0408">Iron</keyword>
<comment type="caution">
    <text evidence="15">The sequence shown here is derived from an EMBL/GenBank/DDBJ whole genome shotgun (WGS) entry which is preliminary data.</text>
</comment>
<comment type="subcellular location">
    <subcellularLocation>
        <location evidence="2">Nucleus</location>
    </subcellularLocation>
</comment>
<dbReference type="GO" id="GO:0009896">
    <property type="term" value="P:positive regulation of catabolic process"/>
    <property type="evidence" value="ECO:0007669"/>
    <property type="project" value="UniProtKB-ARBA"/>
</dbReference>
<dbReference type="EMBL" id="JAEHOE010000076">
    <property type="protein sequence ID" value="KAG2489088.1"/>
    <property type="molecule type" value="Genomic_DNA"/>
</dbReference>
<gene>
    <name evidence="15" type="ORF">HYH03_012314</name>
</gene>
<evidence type="ECO:0000256" key="13">
    <source>
        <dbReference type="SAM" id="MobiDB-lite"/>
    </source>
</evidence>
<keyword evidence="16" id="KW-1185">Reference proteome</keyword>
<comment type="cofactor">
    <cofactor evidence="1">
        <name>L-ascorbate</name>
        <dbReference type="ChEBI" id="CHEBI:38290"/>
    </cofactor>
</comment>
<protein>
    <recommendedName>
        <fullName evidence="12">uS12 prolyl 3,4-dihydroxylase</fullName>
    </recommendedName>
</protein>
<evidence type="ECO:0000256" key="6">
    <source>
        <dbReference type="ARBA" id="ARBA00022964"/>
    </source>
</evidence>
<evidence type="ECO:0000256" key="3">
    <source>
        <dbReference type="ARBA" id="ARBA00007443"/>
    </source>
</evidence>
<feature type="domain" description="Fe2OG dioxygenase" evidence="14">
    <location>
        <begin position="156"/>
        <end position="265"/>
    </location>
</feature>
<evidence type="ECO:0000259" key="14">
    <source>
        <dbReference type="PROSITE" id="PS51471"/>
    </source>
</evidence>
<dbReference type="OrthoDB" id="430522at2759"/>
<dbReference type="InterPro" id="IPR019601">
    <property type="entry name" value="Oxoglutarate/Fe-dep_Oase_C"/>
</dbReference>
<dbReference type="GO" id="GO:0051246">
    <property type="term" value="P:regulation of protein metabolic process"/>
    <property type="evidence" value="ECO:0007669"/>
    <property type="project" value="UniProtKB-ARBA"/>
</dbReference>
<dbReference type="FunFam" id="2.60.120.620:FF:000014">
    <property type="entry name" value="Prolyl 3,4-dihydroxylase TPA1"/>
    <property type="match status" value="1"/>
</dbReference>
<evidence type="ECO:0000256" key="8">
    <source>
        <dbReference type="ARBA" id="ARBA00023004"/>
    </source>
</evidence>
<feature type="domain" description="Fe2OG dioxygenase" evidence="14">
    <location>
        <begin position="453"/>
        <end position="562"/>
    </location>
</feature>
<accession>A0A836BVI6</accession>
<evidence type="ECO:0000256" key="9">
    <source>
        <dbReference type="ARBA" id="ARBA00023242"/>
    </source>
</evidence>
<keyword evidence="4" id="KW-0479">Metal-binding</keyword>
<evidence type="ECO:0000256" key="5">
    <source>
        <dbReference type="ARBA" id="ARBA00022896"/>
    </source>
</evidence>
<evidence type="ECO:0000256" key="4">
    <source>
        <dbReference type="ARBA" id="ARBA00022723"/>
    </source>
</evidence>
<organism evidence="15 16">
    <name type="scientific">Edaphochlamys debaryana</name>
    <dbReference type="NCBI Taxonomy" id="47281"/>
    <lineage>
        <taxon>Eukaryota</taxon>
        <taxon>Viridiplantae</taxon>
        <taxon>Chlorophyta</taxon>
        <taxon>core chlorophytes</taxon>
        <taxon>Chlorophyceae</taxon>
        <taxon>CS clade</taxon>
        <taxon>Chlamydomonadales</taxon>
        <taxon>Chlamydomonadales incertae sedis</taxon>
        <taxon>Edaphochlamys</taxon>
    </lineage>
</organism>
<dbReference type="InterPro" id="IPR006620">
    <property type="entry name" value="Pro_4_hyd_alph"/>
</dbReference>
<keyword evidence="7" id="KW-0560">Oxidoreductase</keyword>
<dbReference type="GO" id="GO:0031543">
    <property type="term" value="F:peptidyl-proline dioxygenase activity"/>
    <property type="evidence" value="ECO:0007669"/>
    <property type="project" value="UniProtKB-ARBA"/>
</dbReference>
<evidence type="ECO:0000256" key="12">
    <source>
        <dbReference type="ARBA" id="ARBA00081607"/>
    </source>
</evidence>
<dbReference type="InterPro" id="IPR005123">
    <property type="entry name" value="Oxoglu/Fe-dep_dioxygenase_dom"/>
</dbReference>
<feature type="compositionally biased region" description="Acidic residues" evidence="13">
    <location>
        <begin position="865"/>
        <end position="877"/>
    </location>
</feature>
<dbReference type="Gene3D" id="3.60.130.20">
    <property type="entry name" value="Oxoglutarate/iron-dependent oxygenase, C-terminal degradation domain"/>
    <property type="match status" value="1"/>
</dbReference>
<feature type="compositionally biased region" description="Basic and acidic residues" evidence="13">
    <location>
        <begin position="878"/>
        <end position="893"/>
    </location>
</feature>
<feature type="region of interest" description="Disordered" evidence="13">
    <location>
        <begin position="1"/>
        <end position="38"/>
    </location>
</feature>
<evidence type="ECO:0000256" key="7">
    <source>
        <dbReference type="ARBA" id="ARBA00023002"/>
    </source>
</evidence>
<feature type="region of interest" description="Disordered" evidence="13">
    <location>
        <begin position="863"/>
        <end position="893"/>
    </location>
</feature>
<evidence type="ECO:0000256" key="1">
    <source>
        <dbReference type="ARBA" id="ARBA00001961"/>
    </source>
</evidence>
<dbReference type="GO" id="GO:0010604">
    <property type="term" value="P:positive regulation of macromolecule metabolic process"/>
    <property type="evidence" value="ECO:0007669"/>
    <property type="project" value="UniProtKB-ARBA"/>
</dbReference>
<dbReference type="InterPro" id="IPR043044">
    <property type="entry name" value="TPA1/Ofd1_C"/>
</dbReference>
<dbReference type="PROSITE" id="PS51471">
    <property type="entry name" value="FE2OG_OXY"/>
    <property type="match status" value="2"/>
</dbReference>
<dbReference type="GO" id="GO:0031418">
    <property type="term" value="F:L-ascorbic acid binding"/>
    <property type="evidence" value="ECO:0007669"/>
    <property type="project" value="UniProtKB-KW"/>
</dbReference>
<reference evidence="15" key="1">
    <citation type="journal article" date="2020" name="bioRxiv">
        <title>Comparative genomics of Chlamydomonas.</title>
        <authorList>
            <person name="Craig R.J."/>
            <person name="Hasan A.R."/>
            <person name="Ness R.W."/>
            <person name="Keightley P.D."/>
        </authorList>
    </citation>
    <scope>NUCLEOTIDE SEQUENCE</scope>
    <source>
        <strain evidence="15">CCAP 11/70</strain>
    </source>
</reference>
<keyword evidence="6" id="KW-0223">Dioxygenase</keyword>
<dbReference type="InterPro" id="IPR051842">
    <property type="entry name" value="uS12_prolyl_hydroxylase"/>
</dbReference>
<evidence type="ECO:0000256" key="11">
    <source>
        <dbReference type="ARBA" id="ARBA00051966"/>
    </source>
</evidence>
<dbReference type="InterPro" id="IPR039558">
    <property type="entry name" value="TPA1/OFD1_N"/>
</dbReference>
<dbReference type="GO" id="GO:0005506">
    <property type="term" value="F:iron ion binding"/>
    <property type="evidence" value="ECO:0007669"/>
    <property type="project" value="InterPro"/>
</dbReference>
<dbReference type="GO" id="GO:0005634">
    <property type="term" value="C:nucleus"/>
    <property type="evidence" value="ECO:0007669"/>
    <property type="project" value="UniProtKB-SubCell"/>
</dbReference>
<comment type="catalytic activity">
    <reaction evidence="11">
        <text>[ribosomal protein uS12]-(3S)-3-hydroxy-L-proline + 2-oxoglutarate + O2 = [ribosomal protein uS12]-(3S)-3,4-dihydroxy-L-proline + succinate + CO2</text>
        <dbReference type="Rhea" id="RHEA:54160"/>
        <dbReference type="Rhea" id="RHEA-COMP:13817"/>
        <dbReference type="Rhea" id="RHEA-COMP:13818"/>
        <dbReference type="ChEBI" id="CHEBI:15379"/>
        <dbReference type="ChEBI" id="CHEBI:16526"/>
        <dbReference type="ChEBI" id="CHEBI:16810"/>
        <dbReference type="ChEBI" id="CHEBI:30031"/>
        <dbReference type="ChEBI" id="CHEBI:85428"/>
        <dbReference type="ChEBI" id="CHEBI:138052"/>
    </reaction>
</comment>
<comment type="similarity">
    <text evidence="3">Belongs to the TPA1 family.</text>
</comment>
<evidence type="ECO:0000313" key="15">
    <source>
        <dbReference type="EMBL" id="KAG2489088.1"/>
    </source>
</evidence>
<dbReference type="PANTHER" id="PTHR12117">
    <property type="entry name" value="HISTONE ACETYLTRANSFERASE COMPLEX"/>
    <property type="match status" value="1"/>
</dbReference>
<name>A0A836BVI6_9CHLO</name>
<dbReference type="Proteomes" id="UP000612055">
    <property type="component" value="Unassembled WGS sequence"/>
</dbReference>
<dbReference type="Pfam" id="PF13661">
    <property type="entry name" value="2OG-FeII_Oxy_4"/>
    <property type="match status" value="2"/>
</dbReference>
<dbReference type="AlphaFoldDB" id="A0A836BVI6"/>
<sequence length="893" mass="96758">MDPNPAAAATDAAPNVDAAGGPPAKKLKAAPPPAAGTAGGCHLEPNVVSEKLLATVNDLAKSYKDSEPYKHCVMKEVFNPEVLREVREEIINNIEATYKETDLFKLFQTGDMGNLDQVAPEVAAKLPALMKLKRALYSDEFREFVTTITGCGDLSARTDCSCNVYAHGCHLLCHDDVIANRRISWIIYLSDPDEPWTKEDGGALELYPQVEGQTHTPAPNPSLSHLPLWNTMAFFTVTPGKSFHSVQEVFASDKPRMSISGWYHSAAPPEDADKASLKQLQLRAGEDAKGAHEPIAGGEAPLSEDDLSFLVRWLNPAYLSEASWPKIRARFEDEGSVQLHNFLKPKLAQEIVSACVAEDKADGLGNKRCPATRRARGTDGPAPQAALHALRAVTRPPGPVSSTSAAGDMGNLDQVAPEVAAKLPALMKLKRALYSDEFREFVTTITGCGDLSARTDCSCNVYAHGCHLLCHDDVIANRRISWIIYLSDPDEPWTKEDGGALELYPQVEGQTHTPAPNPSLSHLPLWNTMAFFTVTPGKSFHSVQEVFASDKPRMSISGWYHSAAPPEDADKASLKQLQLRAGEDAKGAHEPIAGGEAPLSEDDLSFLVRWLNPAYLSEASWPKIRARFEDEGSVQLHNFLKPKLAQEIVSACVAEDKADGLGNKALPSYEAGARDGWVAMGPPHKQRYMRYGGDAASGAGASTSGGAGASAGPLLERVRSELFTSPAFARFLKAVTSVTMLGQTGEVRRFRPGMDYTVAHYGILTTDPRLDVVLTFVDDATDEAASAWQAGEVGGFEAYLLADEEVDAAEVYRVNADAEESGVLNVNAAANTLNLVLRDEGLMRFVKYVSFAAPGSRWDVAMEYLPEDPPEDEEEGKEEGKEEEGKEEKAADE</sequence>
<proteinExistence type="inferred from homology"/>
<evidence type="ECO:0000313" key="16">
    <source>
        <dbReference type="Proteomes" id="UP000612055"/>
    </source>
</evidence>
<keyword evidence="9" id="KW-0539">Nucleus</keyword>
<dbReference type="PANTHER" id="PTHR12117:SF0">
    <property type="entry name" value="PROLYL 3-HYDROXYLASE OGFOD1"/>
    <property type="match status" value="1"/>
</dbReference>
<evidence type="ECO:0000256" key="2">
    <source>
        <dbReference type="ARBA" id="ARBA00004123"/>
    </source>
</evidence>
<feature type="compositionally biased region" description="Low complexity" evidence="13">
    <location>
        <begin position="1"/>
        <end position="24"/>
    </location>
</feature>
<keyword evidence="5" id="KW-0847">Vitamin C</keyword>
<comment type="catalytic activity">
    <reaction evidence="10">
        <text>[ribosomal protein uS12]-L-proline + 2-oxoglutarate + O2 = [ribosomal protein uS12]-(3S)-3-hydroxy-L-proline + succinate + CO2</text>
        <dbReference type="Rhea" id="RHEA:54156"/>
        <dbReference type="Rhea" id="RHEA-COMP:13816"/>
        <dbReference type="Rhea" id="RHEA-COMP:13818"/>
        <dbReference type="ChEBI" id="CHEBI:15379"/>
        <dbReference type="ChEBI" id="CHEBI:16526"/>
        <dbReference type="ChEBI" id="CHEBI:16810"/>
        <dbReference type="ChEBI" id="CHEBI:30031"/>
        <dbReference type="ChEBI" id="CHEBI:50342"/>
        <dbReference type="ChEBI" id="CHEBI:85428"/>
    </reaction>
</comment>
<evidence type="ECO:0000256" key="10">
    <source>
        <dbReference type="ARBA" id="ARBA00047444"/>
    </source>
</evidence>